<dbReference type="SUPFAM" id="SSF52833">
    <property type="entry name" value="Thioredoxin-like"/>
    <property type="match status" value="1"/>
</dbReference>
<reference evidence="7 8" key="1">
    <citation type="journal article" date="2016" name="Mol. Biol. Evol.">
        <title>Comparative Genomics of Early-Diverging Mushroom-Forming Fungi Provides Insights into the Origins of Lignocellulose Decay Capabilities.</title>
        <authorList>
            <person name="Nagy L.G."/>
            <person name="Riley R."/>
            <person name="Tritt A."/>
            <person name="Adam C."/>
            <person name="Daum C."/>
            <person name="Floudas D."/>
            <person name="Sun H."/>
            <person name="Yadav J.S."/>
            <person name="Pangilinan J."/>
            <person name="Larsson K.H."/>
            <person name="Matsuura K."/>
            <person name="Barry K."/>
            <person name="Labutti K."/>
            <person name="Kuo R."/>
            <person name="Ohm R.A."/>
            <person name="Bhattacharya S.S."/>
            <person name="Shirouzu T."/>
            <person name="Yoshinaga Y."/>
            <person name="Martin F.M."/>
            <person name="Grigoriev I.V."/>
            <person name="Hibbett D.S."/>
        </authorList>
    </citation>
    <scope>NUCLEOTIDE SEQUENCE [LARGE SCALE GENOMIC DNA]</scope>
    <source>
        <strain evidence="7 8">HHB12733</strain>
    </source>
</reference>
<evidence type="ECO:0000259" key="6">
    <source>
        <dbReference type="Pfam" id="PF07976"/>
    </source>
</evidence>
<evidence type="ECO:0000256" key="4">
    <source>
        <dbReference type="ARBA" id="ARBA00023002"/>
    </source>
</evidence>
<evidence type="ECO:0000256" key="3">
    <source>
        <dbReference type="ARBA" id="ARBA00022827"/>
    </source>
</evidence>
<feature type="domain" description="FAD-binding" evidence="5">
    <location>
        <begin position="1"/>
        <end position="385"/>
    </location>
</feature>
<keyword evidence="8" id="KW-1185">Reference proteome</keyword>
<name>A0A165CL03_9BASI</name>
<keyword evidence="3" id="KW-0274">FAD</keyword>
<dbReference type="InterPro" id="IPR036249">
    <property type="entry name" value="Thioredoxin-like_sf"/>
</dbReference>
<dbReference type="PANTHER" id="PTHR43004">
    <property type="entry name" value="TRK SYSTEM POTASSIUM UPTAKE PROTEIN"/>
    <property type="match status" value="1"/>
</dbReference>
<evidence type="ECO:0000313" key="8">
    <source>
        <dbReference type="Proteomes" id="UP000076842"/>
    </source>
</evidence>
<dbReference type="InterPro" id="IPR038220">
    <property type="entry name" value="PHOX_C_sf"/>
</dbReference>
<evidence type="ECO:0008006" key="9">
    <source>
        <dbReference type="Google" id="ProtNLM"/>
    </source>
</evidence>
<dbReference type="SUPFAM" id="SSF54373">
    <property type="entry name" value="FAD-linked reductases, C-terminal domain"/>
    <property type="match status" value="1"/>
</dbReference>
<protein>
    <recommendedName>
        <fullName evidence="9">FAD binding domain-containing protein</fullName>
    </recommendedName>
</protein>
<dbReference type="Gene3D" id="3.30.9.10">
    <property type="entry name" value="D-Amino Acid Oxidase, subunit A, domain 2"/>
    <property type="match status" value="1"/>
</dbReference>
<dbReference type="GO" id="GO:0016709">
    <property type="term" value="F:oxidoreductase activity, acting on paired donors, with incorporation or reduction of molecular oxygen, NAD(P)H as one donor, and incorporation of one atom of oxygen"/>
    <property type="evidence" value="ECO:0007669"/>
    <property type="project" value="UniProtKB-ARBA"/>
</dbReference>
<keyword evidence="2" id="KW-0285">Flavoprotein</keyword>
<dbReference type="InterPro" id="IPR012941">
    <property type="entry name" value="Phe_hydrox_C_dim_dom"/>
</dbReference>
<keyword evidence="4" id="KW-0560">Oxidoreductase</keyword>
<dbReference type="Pfam" id="PF07976">
    <property type="entry name" value="Phe_hydrox_dim"/>
    <property type="match status" value="1"/>
</dbReference>
<dbReference type="Pfam" id="PF01494">
    <property type="entry name" value="FAD_binding_3"/>
    <property type="match status" value="1"/>
</dbReference>
<dbReference type="Gene3D" id="3.50.50.60">
    <property type="entry name" value="FAD/NAD(P)-binding domain"/>
    <property type="match status" value="1"/>
</dbReference>
<dbReference type="SUPFAM" id="SSF51905">
    <property type="entry name" value="FAD/NAD(P)-binding domain"/>
    <property type="match status" value="1"/>
</dbReference>
<gene>
    <name evidence="7" type="ORF">CALCODRAFT_521652</name>
</gene>
<evidence type="ECO:0000313" key="7">
    <source>
        <dbReference type="EMBL" id="KZT50983.1"/>
    </source>
</evidence>
<dbReference type="GO" id="GO:0071949">
    <property type="term" value="F:FAD binding"/>
    <property type="evidence" value="ECO:0007669"/>
    <property type="project" value="InterPro"/>
</dbReference>
<dbReference type="PRINTS" id="PR00420">
    <property type="entry name" value="RNGMNOXGNASE"/>
</dbReference>
<dbReference type="InterPro" id="IPR050641">
    <property type="entry name" value="RIFMO-like"/>
</dbReference>
<dbReference type="InParanoid" id="A0A165CL03"/>
<proteinExistence type="inferred from homology"/>
<accession>A0A165CL03</accession>
<dbReference type="InterPro" id="IPR036188">
    <property type="entry name" value="FAD/NAD-bd_sf"/>
</dbReference>
<sequence>MAGNALSRAGVNVRIIDKRPSKVMAGQADGISPRTIEMLQSYGMADRLLEEGVQVHMLAFYNPRRDGKGVERTSRISDVNAPTARWQFEIALHQGAIESIFLEAMKKHGLEVERPYFPTALEISQDDAELNDPTSYPVKVTVQRVLETSNKANGDSQASHNGVQSNAFESNTVIQADDPEETEIIKAKFVIGGDGAHSWVRKQLGIKMEGETTQHVWGVVDLVPETDFPDVRHRTLIHSDAGSCMIIPREGDEVRLYIQLAEGLEHGAEGRLDRSKVGPEKVMAIAKEAVKPWKLEFPNPISWWTVYVIGQMVASRFSAHQRVFIAGDACHTHSPKAGQGMNASMNDTHNLSWKIAHVLRGWADLDILKTYEFERKKFAHDLIDFDKRLASMFSEKAISEDNLNGVVPEEFQDLLKSMGGLTSGIGIEYAPSLITDNTYQSFAPGLMIGHRVQPQIIIRVADCRAYEMQDLIISDTKWKLLFFVGDPKQEKQALVVKRLGEYMERPDSFLSKFSPKNSREAVFTMLIVSSTPKDDADYTDIHPGLLTHWSKAFTDDVSVDKKSGGHAYETYGVLTTTGAFAAVRPDGYVGYVSSLEGVVDGTVDKYFSRFMKEQS</sequence>
<dbReference type="CDD" id="cd02979">
    <property type="entry name" value="PHOX_C"/>
    <property type="match status" value="1"/>
</dbReference>
<organism evidence="7 8">
    <name type="scientific">Calocera cornea HHB12733</name>
    <dbReference type="NCBI Taxonomy" id="1353952"/>
    <lineage>
        <taxon>Eukaryota</taxon>
        <taxon>Fungi</taxon>
        <taxon>Dikarya</taxon>
        <taxon>Basidiomycota</taxon>
        <taxon>Agaricomycotina</taxon>
        <taxon>Dacrymycetes</taxon>
        <taxon>Dacrymycetales</taxon>
        <taxon>Dacrymycetaceae</taxon>
        <taxon>Calocera</taxon>
    </lineage>
</organism>
<dbReference type="EMBL" id="KV424132">
    <property type="protein sequence ID" value="KZT50983.1"/>
    <property type="molecule type" value="Genomic_DNA"/>
</dbReference>
<dbReference type="AlphaFoldDB" id="A0A165CL03"/>
<dbReference type="STRING" id="1353952.A0A165CL03"/>
<comment type="similarity">
    <text evidence="1">Belongs to the PheA/TfdB FAD monooxygenase family.</text>
</comment>
<feature type="domain" description="Phenol hydroxylase-like C-terminal dimerisation" evidence="6">
    <location>
        <begin position="427"/>
        <end position="614"/>
    </location>
</feature>
<evidence type="ECO:0000259" key="5">
    <source>
        <dbReference type="Pfam" id="PF01494"/>
    </source>
</evidence>
<evidence type="ECO:0000256" key="1">
    <source>
        <dbReference type="ARBA" id="ARBA00007801"/>
    </source>
</evidence>
<evidence type="ECO:0000256" key="2">
    <source>
        <dbReference type="ARBA" id="ARBA00022630"/>
    </source>
</evidence>
<dbReference type="InterPro" id="IPR002938">
    <property type="entry name" value="FAD-bd"/>
</dbReference>
<dbReference type="PANTHER" id="PTHR43004:SF20">
    <property type="entry name" value="2-MONOOXYGENASE, PUTATIVE (AFU_ORTHOLOGUE AFUA_1G13660)-RELATED"/>
    <property type="match status" value="1"/>
</dbReference>
<dbReference type="Gene3D" id="3.40.30.20">
    <property type="match status" value="1"/>
</dbReference>
<dbReference type="Proteomes" id="UP000076842">
    <property type="component" value="Unassembled WGS sequence"/>
</dbReference>
<dbReference type="OrthoDB" id="1716816at2759"/>